<evidence type="ECO:0000313" key="3">
    <source>
        <dbReference type="Proteomes" id="UP000666915"/>
    </source>
</evidence>
<evidence type="ECO:0008006" key="4">
    <source>
        <dbReference type="Google" id="ProtNLM"/>
    </source>
</evidence>
<reference evidence="2 3" key="1">
    <citation type="submission" date="2021-03" db="EMBL/GenBank/DDBJ databases">
        <authorList>
            <person name="Kanchanasin P."/>
            <person name="Saeng-In P."/>
            <person name="Phongsopitanun W."/>
            <person name="Yuki M."/>
            <person name="Kudo T."/>
            <person name="Ohkuma M."/>
            <person name="Tanasupawat S."/>
        </authorList>
    </citation>
    <scope>NUCLEOTIDE SEQUENCE [LARGE SCALE GENOMIC DNA]</scope>
    <source>
        <strain evidence="2 3">L46</strain>
    </source>
</reference>
<dbReference type="RefSeq" id="WP_208271274.1">
    <property type="nucleotide sequence ID" value="NZ_BAAAGM010000046.1"/>
</dbReference>
<feature type="transmembrane region" description="Helical" evidence="1">
    <location>
        <begin position="20"/>
        <end position="40"/>
    </location>
</feature>
<accession>A0ABS3R9P6</accession>
<keyword evidence="1" id="KW-0472">Membrane</keyword>
<organism evidence="2 3">
    <name type="scientific">Actinomadura nitritigenes</name>
    <dbReference type="NCBI Taxonomy" id="134602"/>
    <lineage>
        <taxon>Bacteria</taxon>
        <taxon>Bacillati</taxon>
        <taxon>Actinomycetota</taxon>
        <taxon>Actinomycetes</taxon>
        <taxon>Streptosporangiales</taxon>
        <taxon>Thermomonosporaceae</taxon>
        <taxon>Actinomadura</taxon>
    </lineage>
</organism>
<gene>
    <name evidence="2" type="ORF">J4557_36040</name>
</gene>
<keyword evidence="1" id="KW-0812">Transmembrane</keyword>
<sequence length="214" mass="22373">MEPGIVVVLNGLAGARKAGAVAGMAVGALMAAALGAAIAVGATRGSCSAAGVAAWAGGVAVLVATAVVWTALPRLRRRFAHPRVWLDGTVLHARLRDGLRSCDLATARDVSVEDVPPRHVRQWNPAFQRAEIVTVPGIARFRVGTGTGAIDFALYDTQRRAEVPRETLKALADAILAGPDREGRAGEGADDAVRKLREMAVAAVRLRGVPRRLP</sequence>
<evidence type="ECO:0000256" key="1">
    <source>
        <dbReference type="SAM" id="Phobius"/>
    </source>
</evidence>
<keyword evidence="3" id="KW-1185">Reference proteome</keyword>
<proteinExistence type="predicted"/>
<name>A0ABS3R9P6_9ACTN</name>
<evidence type="ECO:0000313" key="2">
    <source>
        <dbReference type="EMBL" id="MBO2442953.1"/>
    </source>
</evidence>
<comment type="caution">
    <text evidence="2">The sequence shown here is derived from an EMBL/GenBank/DDBJ whole genome shotgun (WGS) entry which is preliminary data.</text>
</comment>
<dbReference type="EMBL" id="JAGEOK010000029">
    <property type="protein sequence ID" value="MBO2442953.1"/>
    <property type="molecule type" value="Genomic_DNA"/>
</dbReference>
<dbReference type="Proteomes" id="UP000666915">
    <property type="component" value="Unassembled WGS sequence"/>
</dbReference>
<protein>
    <recommendedName>
        <fullName evidence="4">PH domain-containing protein</fullName>
    </recommendedName>
</protein>
<keyword evidence="1" id="KW-1133">Transmembrane helix</keyword>
<feature type="transmembrane region" description="Helical" evidence="1">
    <location>
        <begin position="52"/>
        <end position="72"/>
    </location>
</feature>